<reference evidence="6" key="1">
    <citation type="submission" date="2025-08" db="UniProtKB">
        <authorList>
            <consortium name="RefSeq"/>
        </authorList>
    </citation>
    <scope>IDENTIFICATION</scope>
    <source>
        <tissue evidence="6">Muscle</tissue>
    </source>
</reference>
<feature type="compositionally biased region" description="Polar residues" evidence="3">
    <location>
        <begin position="365"/>
        <end position="383"/>
    </location>
</feature>
<feature type="compositionally biased region" description="Basic and acidic residues" evidence="3">
    <location>
        <begin position="173"/>
        <end position="183"/>
    </location>
</feature>
<keyword evidence="2" id="KW-0472">Membrane</keyword>
<evidence type="ECO:0000259" key="4">
    <source>
        <dbReference type="Pfam" id="PF10058"/>
    </source>
</evidence>
<keyword evidence="2" id="KW-0812">Transmembrane</keyword>
<evidence type="ECO:0000256" key="3">
    <source>
        <dbReference type="SAM" id="MobiDB-lite"/>
    </source>
</evidence>
<dbReference type="RefSeq" id="XP_013781641.1">
    <property type="nucleotide sequence ID" value="XM_013926187.2"/>
</dbReference>
<keyword evidence="5" id="KW-1185">Reference proteome</keyword>
<organism evidence="5 6">
    <name type="scientific">Limulus polyphemus</name>
    <name type="common">Atlantic horseshoe crab</name>
    <dbReference type="NCBI Taxonomy" id="6850"/>
    <lineage>
        <taxon>Eukaryota</taxon>
        <taxon>Metazoa</taxon>
        <taxon>Ecdysozoa</taxon>
        <taxon>Arthropoda</taxon>
        <taxon>Chelicerata</taxon>
        <taxon>Merostomata</taxon>
        <taxon>Xiphosura</taxon>
        <taxon>Limulidae</taxon>
        <taxon>Limulus</taxon>
    </lineage>
</organism>
<feature type="domain" description="Lunapark zinc ribbon" evidence="4">
    <location>
        <begin position="247"/>
        <end position="296"/>
    </location>
</feature>
<evidence type="ECO:0000313" key="5">
    <source>
        <dbReference type="Proteomes" id="UP000694941"/>
    </source>
</evidence>
<protein>
    <recommendedName>
        <fullName evidence="2">Endoplasmic reticulum junction formation protein lunapark</fullName>
    </recommendedName>
</protein>
<feature type="transmembrane region" description="Helical" evidence="2">
    <location>
        <begin position="83"/>
        <end position="101"/>
    </location>
</feature>
<keyword evidence="2" id="KW-0862">Zinc</keyword>
<dbReference type="InterPro" id="IPR040115">
    <property type="entry name" value="Lnp"/>
</dbReference>
<feature type="transmembrane region" description="Helical" evidence="2">
    <location>
        <begin position="49"/>
        <end position="71"/>
    </location>
</feature>
<gene>
    <name evidence="6" type="primary">LOC106465944</name>
</gene>
<dbReference type="Proteomes" id="UP000694941">
    <property type="component" value="Unplaced"/>
</dbReference>
<proteinExistence type="inferred from homology"/>
<name>A0ABM1BGP6_LIMPO</name>
<comment type="subcellular location">
    <subcellularLocation>
        <location evidence="2">Endoplasmic reticulum membrane</location>
        <topology evidence="2">Multi-pass membrane protein</topology>
    </subcellularLocation>
</comment>
<evidence type="ECO:0000256" key="2">
    <source>
        <dbReference type="RuleBase" id="RU367073"/>
    </source>
</evidence>
<sequence length="383" mass="44382">MLLRETIMGSVLMKFKKKPSTKQVLEELEKEIQTTSEYKSSSEKTHKHLIGSLILYSVLIYVVAALVYYFWFFPSTLGDGVLHSLPLLAFPLLVWILKRFLHWYFTRTIKINEEKLIELRKKKKSILDEVMEKETYKVAKELLEKFDPQLLKKQENTEEKTAQNGSRESTPLKQKETEVRQRTKRIPEVGQPRENIKIPGVVYPPVTPYVSGFIQNPVVSQRNRQWGVRPTGPAMPTPVLPQQRNMLDRFIDYMVGDGPSNRYALICQRCNSHNGMALKEEFEYIVFRCCYCFQLNPSRKQRPQSVKIAETQPSSEIPDHKSSDVSDGVEEIEEKTEPHDSTREYSSTLRGNEDNRKVVEELLVPTTNEDSQENQNISTNGHE</sequence>
<feature type="compositionally biased region" description="Basic and acidic residues" evidence="3">
    <location>
        <begin position="351"/>
        <end position="360"/>
    </location>
</feature>
<feature type="region of interest" description="Disordered" evidence="3">
    <location>
        <begin position="302"/>
        <end position="383"/>
    </location>
</feature>
<dbReference type="Pfam" id="PF10058">
    <property type="entry name" value="Zn_ribbon_10"/>
    <property type="match status" value="1"/>
</dbReference>
<dbReference type="PANTHER" id="PTHR22166">
    <property type="entry name" value="ENDOPLASMIC RETICULUM JUNCTION FORMATION PROTEIN LUNAPARK"/>
    <property type="match status" value="1"/>
</dbReference>
<evidence type="ECO:0000313" key="6">
    <source>
        <dbReference type="RefSeq" id="XP_013781641.1"/>
    </source>
</evidence>
<evidence type="ECO:0000256" key="1">
    <source>
        <dbReference type="ARBA" id="ARBA00009940"/>
    </source>
</evidence>
<dbReference type="InterPro" id="IPR019273">
    <property type="entry name" value="Lunapark_Znf"/>
</dbReference>
<feature type="region of interest" description="Disordered" evidence="3">
    <location>
        <begin position="153"/>
        <end position="183"/>
    </location>
</feature>
<comment type="domain">
    <text evidence="2">The C4-type zinc finger motif is necessary both for its ER three-way tubular junction localization and formation.</text>
</comment>
<keyword evidence="2" id="KW-1133">Transmembrane helix</keyword>
<accession>A0ABM1BGP6</accession>
<comment type="similarity">
    <text evidence="1 2">Belongs to the lunapark family.</text>
</comment>
<feature type="compositionally biased region" description="Polar residues" evidence="3">
    <location>
        <begin position="162"/>
        <end position="172"/>
    </location>
</feature>
<keyword evidence="2" id="KW-0479">Metal-binding</keyword>
<comment type="function">
    <text evidence="2">Plays a role in determining ER morphology.</text>
</comment>
<keyword evidence="2" id="KW-0256">Endoplasmic reticulum</keyword>
<dbReference type="PANTHER" id="PTHR22166:SF12">
    <property type="entry name" value="ENDOPLASMIC RETICULUM JUNCTION FORMATION PROTEIN LUNAPARK"/>
    <property type="match status" value="1"/>
</dbReference>
<dbReference type="GeneID" id="106465944"/>
<keyword evidence="2" id="KW-0863">Zinc-finger</keyword>